<comment type="function">
    <text evidence="1">Catalyzes the intermembrane transfer of phosphatidylglycerol and phosphatidylinositol.</text>
</comment>
<evidence type="ECO:0000256" key="1">
    <source>
        <dbReference type="ARBA" id="ARBA00002053"/>
    </source>
</evidence>
<dbReference type="CDD" id="cd00917">
    <property type="entry name" value="PG-PI_TP"/>
    <property type="match status" value="1"/>
</dbReference>
<comment type="subunit">
    <text evidence="3">Monomer.</text>
</comment>
<organism evidence="10 11">
    <name type="scientific">Coprinopsis marcescibilis</name>
    <name type="common">Agaric fungus</name>
    <name type="synonym">Psathyrella marcescibilis</name>
    <dbReference type="NCBI Taxonomy" id="230819"/>
    <lineage>
        <taxon>Eukaryota</taxon>
        <taxon>Fungi</taxon>
        <taxon>Dikarya</taxon>
        <taxon>Basidiomycota</taxon>
        <taxon>Agaricomycotina</taxon>
        <taxon>Agaricomycetes</taxon>
        <taxon>Agaricomycetidae</taxon>
        <taxon>Agaricales</taxon>
        <taxon>Agaricineae</taxon>
        <taxon>Psathyrellaceae</taxon>
        <taxon>Coprinopsis</taxon>
    </lineage>
</organism>
<dbReference type="GO" id="GO:0032934">
    <property type="term" value="F:sterol binding"/>
    <property type="evidence" value="ECO:0007669"/>
    <property type="project" value="InterPro"/>
</dbReference>
<keyword evidence="5" id="KW-0813">Transport</keyword>
<keyword evidence="11" id="KW-1185">Reference proteome</keyword>
<feature type="signal peptide" evidence="8">
    <location>
        <begin position="1"/>
        <end position="20"/>
    </location>
</feature>
<evidence type="ECO:0000256" key="7">
    <source>
        <dbReference type="ARBA" id="ARBA00023055"/>
    </source>
</evidence>
<dbReference type="Pfam" id="PF02221">
    <property type="entry name" value="E1_DerP2_DerF2"/>
    <property type="match status" value="1"/>
</dbReference>
<dbReference type="SUPFAM" id="SSF81296">
    <property type="entry name" value="E set domains"/>
    <property type="match status" value="1"/>
</dbReference>
<evidence type="ECO:0000256" key="3">
    <source>
        <dbReference type="ARBA" id="ARBA00011245"/>
    </source>
</evidence>
<evidence type="ECO:0000313" key="10">
    <source>
        <dbReference type="EMBL" id="TFK30519.1"/>
    </source>
</evidence>
<dbReference type="OrthoDB" id="6409159at2759"/>
<evidence type="ECO:0000256" key="2">
    <source>
        <dbReference type="ARBA" id="ARBA00006370"/>
    </source>
</evidence>
<dbReference type="InterPro" id="IPR014756">
    <property type="entry name" value="Ig_E-set"/>
</dbReference>
<dbReference type="InterPro" id="IPR036846">
    <property type="entry name" value="GM2-AP_sf"/>
</dbReference>
<sequence>MRWPSITLLSAVLSASSVLANPIAANDAQVALVAPEGPIKATGDKWSYTDCGSPDLPIQVISIEVYPDPPKPGQDLTVKVKANVLERIEDGAYADVTVKVGLVKLLSKTFDVCEEARNANATVQCPVEPGPYEIEQTVALPKEVPRAKFHVFVEGYTVEDDDMLCLQLSVDFSPNFPRPRKFW</sequence>
<evidence type="ECO:0000256" key="5">
    <source>
        <dbReference type="ARBA" id="ARBA00022448"/>
    </source>
</evidence>
<proteinExistence type="inferred from homology"/>
<dbReference type="STRING" id="230819.A0A5C3LBS3"/>
<comment type="similarity">
    <text evidence="2">Belongs to the NPC2 family.</text>
</comment>
<evidence type="ECO:0000256" key="8">
    <source>
        <dbReference type="SAM" id="SignalP"/>
    </source>
</evidence>
<keyword evidence="6 8" id="KW-0732">Signal</keyword>
<feature type="chain" id="PRO_5023071228" description="Phosphatidylglycerol/phosphatidylinositol transfer protein" evidence="8">
    <location>
        <begin position="21"/>
        <end position="183"/>
    </location>
</feature>
<evidence type="ECO:0000313" key="11">
    <source>
        <dbReference type="Proteomes" id="UP000307440"/>
    </source>
</evidence>
<feature type="domain" description="MD-2-related lipid-recognition" evidence="9">
    <location>
        <begin position="48"/>
        <end position="170"/>
    </location>
</feature>
<protein>
    <recommendedName>
        <fullName evidence="4">Phosphatidylglycerol/phosphatidylinositol transfer protein</fullName>
    </recommendedName>
</protein>
<name>A0A5C3LBS3_COPMA</name>
<reference evidence="10 11" key="1">
    <citation type="journal article" date="2019" name="Nat. Ecol. Evol.">
        <title>Megaphylogeny resolves global patterns of mushroom evolution.</title>
        <authorList>
            <person name="Varga T."/>
            <person name="Krizsan K."/>
            <person name="Foldi C."/>
            <person name="Dima B."/>
            <person name="Sanchez-Garcia M."/>
            <person name="Sanchez-Ramirez S."/>
            <person name="Szollosi G.J."/>
            <person name="Szarkandi J.G."/>
            <person name="Papp V."/>
            <person name="Albert L."/>
            <person name="Andreopoulos W."/>
            <person name="Angelini C."/>
            <person name="Antonin V."/>
            <person name="Barry K.W."/>
            <person name="Bougher N.L."/>
            <person name="Buchanan P."/>
            <person name="Buyck B."/>
            <person name="Bense V."/>
            <person name="Catcheside P."/>
            <person name="Chovatia M."/>
            <person name="Cooper J."/>
            <person name="Damon W."/>
            <person name="Desjardin D."/>
            <person name="Finy P."/>
            <person name="Geml J."/>
            <person name="Haridas S."/>
            <person name="Hughes K."/>
            <person name="Justo A."/>
            <person name="Karasinski D."/>
            <person name="Kautmanova I."/>
            <person name="Kiss B."/>
            <person name="Kocsube S."/>
            <person name="Kotiranta H."/>
            <person name="LaButti K.M."/>
            <person name="Lechner B.E."/>
            <person name="Liimatainen K."/>
            <person name="Lipzen A."/>
            <person name="Lukacs Z."/>
            <person name="Mihaltcheva S."/>
            <person name="Morgado L.N."/>
            <person name="Niskanen T."/>
            <person name="Noordeloos M.E."/>
            <person name="Ohm R.A."/>
            <person name="Ortiz-Santana B."/>
            <person name="Ovrebo C."/>
            <person name="Racz N."/>
            <person name="Riley R."/>
            <person name="Savchenko A."/>
            <person name="Shiryaev A."/>
            <person name="Soop K."/>
            <person name="Spirin V."/>
            <person name="Szebenyi C."/>
            <person name="Tomsovsky M."/>
            <person name="Tulloss R.E."/>
            <person name="Uehling J."/>
            <person name="Grigoriev I.V."/>
            <person name="Vagvolgyi C."/>
            <person name="Papp T."/>
            <person name="Martin F.M."/>
            <person name="Miettinen O."/>
            <person name="Hibbett D.S."/>
            <person name="Nagy L.G."/>
        </authorList>
    </citation>
    <scope>NUCLEOTIDE SEQUENCE [LARGE SCALE GENOMIC DNA]</scope>
    <source>
        <strain evidence="10 11">CBS 121175</strain>
    </source>
</reference>
<dbReference type="EMBL" id="ML210146">
    <property type="protein sequence ID" value="TFK30519.1"/>
    <property type="molecule type" value="Genomic_DNA"/>
</dbReference>
<dbReference type="AlphaFoldDB" id="A0A5C3LBS3"/>
<evidence type="ECO:0000256" key="4">
    <source>
        <dbReference type="ARBA" id="ARBA00016056"/>
    </source>
</evidence>
<dbReference type="FunFam" id="2.70.220.10:FF:000004">
    <property type="entry name" value="Related to phosphatidylglycerol/phosphatidylinositol transfer protein"/>
    <property type="match status" value="1"/>
</dbReference>
<dbReference type="InterPro" id="IPR039670">
    <property type="entry name" value="NPC2-like"/>
</dbReference>
<dbReference type="InterPro" id="IPR003172">
    <property type="entry name" value="ML_dom"/>
</dbReference>
<dbReference type="PANTHER" id="PTHR11306">
    <property type="entry name" value="NIEMANN PICK TYPE C2 PROTEIN NPC2-RELATED"/>
    <property type="match status" value="1"/>
</dbReference>
<gene>
    <name evidence="10" type="ORF">FA15DRAFT_662484</name>
</gene>
<dbReference type="InterPro" id="IPR033917">
    <property type="entry name" value="ML_PG-PI_TP"/>
</dbReference>
<evidence type="ECO:0000259" key="9">
    <source>
        <dbReference type="SMART" id="SM00737"/>
    </source>
</evidence>
<accession>A0A5C3LBS3</accession>
<dbReference type="Gene3D" id="2.70.220.10">
    <property type="entry name" value="Ganglioside GM2 activator"/>
    <property type="match status" value="1"/>
</dbReference>
<dbReference type="GO" id="GO:0032366">
    <property type="term" value="P:intracellular sterol transport"/>
    <property type="evidence" value="ECO:0007669"/>
    <property type="project" value="InterPro"/>
</dbReference>
<keyword evidence="7" id="KW-0445">Lipid transport</keyword>
<dbReference type="Proteomes" id="UP000307440">
    <property type="component" value="Unassembled WGS sequence"/>
</dbReference>
<evidence type="ECO:0000256" key="6">
    <source>
        <dbReference type="ARBA" id="ARBA00022729"/>
    </source>
</evidence>
<dbReference type="SMART" id="SM00737">
    <property type="entry name" value="ML"/>
    <property type="match status" value="1"/>
</dbReference>
<dbReference type="PANTHER" id="PTHR11306:SF0">
    <property type="entry name" value="PHOSPHATIDYLGLYCEROL_PHOSPHATIDYLINOSITOL TRANSFER PROTEIN"/>
    <property type="match status" value="1"/>
</dbReference>